<dbReference type="KEGG" id="mana:MAMMFC1_03315"/>
<dbReference type="InterPro" id="IPR036869">
    <property type="entry name" value="J_dom_sf"/>
</dbReference>
<dbReference type="RefSeq" id="WP_126309564.1">
    <property type="nucleotide sequence ID" value="NZ_AP018449.1"/>
</dbReference>
<dbReference type="SUPFAM" id="SSF46565">
    <property type="entry name" value="Chaperone J-domain"/>
    <property type="match status" value="1"/>
</dbReference>
<evidence type="ECO:0000256" key="1">
    <source>
        <dbReference type="ARBA" id="ARBA00022705"/>
    </source>
</evidence>
<dbReference type="CDD" id="cd06257">
    <property type="entry name" value="DnaJ"/>
    <property type="match status" value="1"/>
</dbReference>
<sequence length="462" mass="53472">MKQEPLFDNLEELPLPKEQDVKSGKEEAAIIKERREQKKKQPAGKPQPAAVLRRRRKKGLAMVEDYYAVLGVSNTDSLDILKRNYIAKVKEHPPETHPEQYQLIRQAYDTLRDAGRRKEYDVLRKYGESVDDLVHEAMNSSMGNAEKLLNRALAIDPGYQKARLALAYLYLHQDKETKFEEQFTVLRETVGDEVWPALWKTKIVMLLEEYHGACAFVEAEQRRHRYPETLTQDWDMYLSVYEYADREEEFMAELETRASGAGGENPDDIGLFIAWLQVADALDDKKSLNRAERETGKFIKRFCLPQQRTVIAAALLAEYHKCKESGDTDGAKRMADLAYAADRNSKEVRETREQAQANYSIGKEMERALNDQRILPLVLLDAMEWLVEEDVLDGGMLDELRSALPDEILEELREMDEEYAASIVCLKKKCPIIYRRFQARWEALFKEKTGGLNREARRSLRL</sequence>
<accession>A0A348ANH2</accession>
<dbReference type="GO" id="GO:0005737">
    <property type="term" value="C:cytoplasm"/>
    <property type="evidence" value="ECO:0007669"/>
    <property type="project" value="TreeGrafter"/>
</dbReference>
<gene>
    <name evidence="4" type="ORF">MAMMFC1_03315</name>
</gene>
<dbReference type="EMBL" id="AP018449">
    <property type="protein sequence ID" value="BBB92620.1"/>
    <property type="molecule type" value="Genomic_DNA"/>
</dbReference>
<organism evidence="4 5">
    <name type="scientific">Methylomusa anaerophila</name>
    <dbReference type="NCBI Taxonomy" id="1930071"/>
    <lineage>
        <taxon>Bacteria</taxon>
        <taxon>Bacillati</taxon>
        <taxon>Bacillota</taxon>
        <taxon>Negativicutes</taxon>
        <taxon>Selenomonadales</taxon>
        <taxon>Sporomusaceae</taxon>
        <taxon>Methylomusa</taxon>
    </lineage>
</organism>
<feature type="compositionally biased region" description="Basic and acidic residues" evidence="2">
    <location>
        <begin position="14"/>
        <end position="36"/>
    </location>
</feature>
<keyword evidence="4" id="KW-0238">DNA-binding</keyword>
<dbReference type="PANTHER" id="PTHR43096">
    <property type="entry name" value="DNAJ HOMOLOG 1, MITOCHONDRIAL-RELATED"/>
    <property type="match status" value="1"/>
</dbReference>
<dbReference type="AlphaFoldDB" id="A0A348ANH2"/>
<dbReference type="GO" id="GO:0003677">
    <property type="term" value="F:DNA binding"/>
    <property type="evidence" value="ECO:0007669"/>
    <property type="project" value="UniProtKB-KW"/>
</dbReference>
<dbReference type="Gene3D" id="1.10.287.110">
    <property type="entry name" value="DnaJ domain"/>
    <property type="match status" value="1"/>
</dbReference>
<evidence type="ECO:0000313" key="5">
    <source>
        <dbReference type="Proteomes" id="UP000276437"/>
    </source>
</evidence>
<dbReference type="OrthoDB" id="129696at2"/>
<dbReference type="PROSITE" id="PS50076">
    <property type="entry name" value="DNAJ_2"/>
    <property type="match status" value="1"/>
</dbReference>
<proteinExistence type="predicted"/>
<dbReference type="SMART" id="SM00271">
    <property type="entry name" value="DnaJ"/>
    <property type="match status" value="1"/>
</dbReference>
<feature type="domain" description="J" evidence="3">
    <location>
        <begin position="65"/>
        <end position="124"/>
    </location>
</feature>
<evidence type="ECO:0000256" key="2">
    <source>
        <dbReference type="SAM" id="MobiDB-lite"/>
    </source>
</evidence>
<feature type="region of interest" description="Disordered" evidence="2">
    <location>
        <begin position="1"/>
        <end position="50"/>
    </location>
</feature>
<dbReference type="Proteomes" id="UP000276437">
    <property type="component" value="Chromosome"/>
</dbReference>
<name>A0A348ANH2_9FIRM</name>
<dbReference type="GO" id="GO:0042026">
    <property type="term" value="P:protein refolding"/>
    <property type="evidence" value="ECO:0007669"/>
    <property type="project" value="TreeGrafter"/>
</dbReference>
<reference evidence="4 5" key="1">
    <citation type="journal article" date="2018" name="Int. J. Syst. Evol. Microbiol.">
        <title>Methylomusa anaerophila gen. nov., sp. nov., an anaerobic methanol-utilizing bacterium isolated from a microbial fuel cell.</title>
        <authorList>
            <person name="Amano N."/>
            <person name="Yamamuro A."/>
            <person name="Miyahara M."/>
            <person name="Kouzuma A."/>
            <person name="Abe T."/>
            <person name="Watanabe K."/>
        </authorList>
    </citation>
    <scope>NUCLEOTIDE SEQUENCE [LARGE SCALE GENOMIC DNA]</scope>
    <source>
        <strain evidence="4 5">MMFC1</strain>
    </source>
</reference>
<protein>
    <submittedName>
        <fullName evidence="4">Curved DNA-binding protein CbpA</fullName>
    </submittedName>
</protein>
<dbReference type="Pfam" id="PF00226">
    <property type="entry name" value="DnaJ"/>
    <property type="match status" value="1"/>
</dbReference>
<dbReference type="GO" id="GO:0051082">
    <property type="term" value="F:unfolded protein binding"/>
    <property type="evidence" value="ECO:0007669"/>
    <property type="project" value="TreeGrafter"/>
</dbReference>
<dbReference type="InterPro" id="IPR001623">
    <property type="entry name" value="DnaJ_domain"/>
</dbReference>
<dbReference type="PANTHER" id="PTHR43096:SF10">
    <property type="entry name" value="CHAPERONE PROTEIN DNAJ A6, CHLOROPLASTIC"/>
    <property type="match status" value="1"/>
</dbReference>
<keyword evidence="1" id="KW-0235">DNA replication</keyword>
<evidence type="ECO:0000259" key="3">
    <source>
        <dbReference type="PROSITE" id="PS50076"/>
    </source>
</evidence>
<dbReference type="GO" id="GO:0006260">
    <property type="term" value="P:DNA replication"/>
    <property type="evidence" value="ECO:0007669"/>
    <property type="project" value="UniProtKB-KW"/>
</dbReference>
<keyword evidence="5" id="KW-1185">Reference proteome</keyword>
<dbReference type="PROSITE" id="PS00636">
    <property type="entry name" value="DNAJ_1"/>
    <property type="match status" value="1"/>
</dbReference>
<evidence type="ECO:0000313" key="4">
    <source>
        <dbReference type="EMBL" id="BBB92620.1"/>
    </source>
</evidence>
<dbReference type="InterPro" id="IPR018253">
    <property type="entry name" value="DnaJ_domain_CS"/>
</dbReference>